<evidence type="ECO:0000256" key="4">
    <source>
        <dbReference type="ARBA" id="ARBA00022989"/>
    </source>
</evidence>
<feature type="transmembrane region" description="Helical" evidence="6">
    <location>
        <begin position="440"/>
        <end position="464"/>
    </location>
</feature>
<feature type="transmembrane region" description="Helical" evidence="6">
    <location>
        <begin position="346"/>
        <end position="378"/>
    </location>
</feature>
<comment type="subcellular location">
    <subcellularLocation>
        <location evidence="1">Cell membrane</location>
        <topology evidence="1">Multi-pass membrane protein</topology>
    </subcellularLocation>
</comment>
<dbReference type="Pfam" id="PF02687">
    <property type="entry name" value="FtsX"/>
    <property type="match status" value="2"/>
</dbReference>
<name>A0A3B0C2T8_9FLAO</name>
<evidence type="ECO:0000259" key="7">
    <source>
        <dbReference type="Pfam" id="PF02687"/>
    </source>
</evidence>
<protein>
    <submittedName>
        <fullName evidence="9">ABC transporter permease</fullName>
    </submittedName>
</protein>
<dbReference type="GO" id="GO:0022857">
    <property type="term" value="F:transmembrane transporter activity"/>
    <property type="evidence" value="ECO:0007669"/>
    <property type="project" value="TreeGrafter"/>
</dbReference>
<reference evidence="9 10" key="1">
    <citation type="submission" date="2018-10" db="EMBL/GenBank/DDBJ databases">
        <title>Ulvibacterium marinum gen. nov., sp. nov., a novel marine bacterium of the family Flavobacteriaceae, isolated from a culture of the green alga Ulva prolifera.</title>
        <authorList>
            <person name="Zhang Z."/>
        </authorList>
    </citation>
    <scope>NUCLEOTIDE SEQUENCE [LARGE SCALE GENOMIC DNA]</scope>
    <source>
        <strain evidence="9 10">CCMM003</strain>
    </source>
</reference>
<evidence type="ECO:0000313" key="10">
    <source>
        <dbReference type="Proteomes" id="UP000276603"/>
    </source>
</evidence>
<feature type="domain" description="ABC3 transporter permease C-terminal" evidence="7">
    <location>
        <begin position="699"/>
        <end position="808"/>
    </location>
</feature>
<dbReference type="PANTHER" id="PTHR30572:SF18">
    <property type="entry name" value="ABC-TYPE MACROLIDE FAMILY EXPORT SYSTEM PERMEASE COMPONENT 2"/>
    <property type="match status" value="1"/>
</dbReference>
<keyword evidence="2" id="KW-1003">Cell membrane</keyword>
<comment type="caution">
    <text evidence="9">The sequence shown here is derived from an EMBL/GenBank/DDBJ whole genome shotgun (WGS) entry which is preliminary data.</text>
</comment>
<dbReference type="OrthoDB" id="973461at2"/>
<evidence type="ECO:0000256" key="1">
    <source>
        <dbReference type="ARBA" id="ARBA00004651"/>
    </source>
</evidence>
<keyword evidence="10" id="KW-1185">Reference proteome</keyword>
<feature type="transmembrane region" description="Helical" evidence="6">
    <location>
        <begin position="780"/>
        <end position="802"/>
    </location>
</feature>
<sequence>MFKNYFRVAIRGFIRQKGVALLNIVGLAIGLASATLIFIYVQDELRYDTMHPAPDLTFGIGHDFTNDRGEKSSRPTVPAGWGSLLQDQMPEVVDVFRYVYVGFPYSMRNPDSDNMLLTHDGEVLLVEKTYPNVMYFPLLQGDKNQVFSQPNSIVLSETAAQRLFGTTDVLGRQLGMKHIALTDEYIPLEVTGVMKDYPSNSHLQPDYLLPTELLDDNLRKNLGISITDYLSSMDRFNAFTYVRLAEGADIANVEAALHRIVKEHLQDQASRYQPFLTNITDLHFDEKVDWSRWNASASFDYIILFSTIGLLILLIACINYMNLATAKSAKRSKEVGIRKTLGSSRLYLVGQFLLESVLTTSIALALALVLVAIVLPAFSTLADKDLPWTLLMNGRITGSLLLIGLVVAFVSGSYPALFLSSFKPTQVLKGTLTLGKGPAYFRKTLVIMQFSVSVLLIVSTGVILQQMKMLQSSKLYNQADQIISVRFGGGVAPLERYQALRDELLRDPQIIEVALAVNLPRRENFGGLLETSFVLPDISGDQEYNWKHLRGDYHFPDVFDMELVAGRSFDVQYVNDSTNYVINETAVRTLNMLPEEVIGLNLRNTTSDENGQVIGVVKDFPFESIYSNIKPMVIQGKPHIRNQVLYVKLPADEMSGKIADVERIWKATLPSAPFDYWFLSDEFGRMYRAELKLSNLVRLFSVLAVLIACLGLYGLASFTAEQKTKEIGIRKVLGASVPQIVWMLVVDFLKMILVACLIALPLGYFLMQNWLQNFAYRIDLSWSVFAISVAIIVGLTLLTVAYESIKASIVDPAKSLKNE</sequence>
<feature type="transmembrane region" description="Helical" evidence="6">
    <location>
        <begin position="696"/>
        <end position="719"/>
    </location>
</feature>
<evidence type="ECO:0000256" key="2">
    <source>
        <dbReference type="ARBA" id="ARBA00022475"/>
    </source>
</evidence>
<organism evidence="9 10">
    <name type="scientific">Ulvibacterium marinum</name>
    <dbReference type="NCBI Taxonomy" id="2419782"/>
    <lineage>
        <taxon>Bacteria</taxon>
        <taxon>Pseudomonadati</taxon>
        <taxon>Bacteroidota</taxon>
        <taxon>Flavobacteriia</taxon>
        <taxon>Flavobacteriales</taxon>
        <taxon>Flavobacteriaceae</taxon>
        <taxon>Ulvibacterium</taxon>
    </lineage>
</organism>
<evidence type="ECO:0000256" key="6">
    <source>
        <dbReference type="SAM" id="Phobius"/>
    </source>
</evidence>
<dbReference type="InterPro" id="IPR025857">
    <property type="entry name" value="MacB_PCD"/>
</dbReference>
<evidence type="ECO:0000313" key="9">
    <source>
        <dbReference type="EMBL" id="RKN79410.1"/>
    </source>
</evidence>
<keyword evidence="5 6" id="KW-0472">Membrane</keyword>
<dbReference type="Pfam" id="PF12704">
    <property type="entry name" value="MacB_PCD"/>
    <property type="match status" value="1"/>
</dbReference>
<feature type="transmembrane region" description="Helical" evidence="6">
    <location>
        <begin position="398"/>
        <end position="419"/>
    </location>
</feature>
<dbReference type="InterPro" id="IPR050250">
    <property type="entry name" value="Macrolide_Exporter_MacB"/>
</dbReference>
<feature type="transmembrane region" description="Helical" evidence="6">
    <location>
        <begin position="20"/>
        <end position="41"/>
    </location>
</feature>
<evidence type="ECO:0000256" key="5">
    <source>
        <dbReference type="ARBA" id="ARBA00023136"/>
    </source>
</evidence>
<dbReference type="GO" id="GO:0005886">
    <property type="term" value="C:plasma membrane"/>
    <property type="evidence" value="ECO:0007669"/>
    <property type="project" value="UniProtKB-SubCell"/>
</dbReference>
<keyword evidence="4 6" id="KW-1133">Transmembrane helix</keyword>
<dbReference type="PANTHER" id="PTHR30572">
    <property type="entry name" value="MEMBRANE COMPONENT OF TRANSPORTER-RELATED"/>
    <property type="match status" value="1"/>
</dbReference>
<keyword evidence="3 6" id="KW-0812">Transmembrane</keyword>
<evidence type="ECO:0000259" key="8">
    <source>
        <dbReference type="Pfam" id="PF12704"/>
    </source>
</evidence>
<accession>A0A3B0C2T8</accession>
<dbReference type="AlphaFoldDB" id="A0A3B0C2T8"/>
<evidence type="ECO:0000256" key="3">
    <source>
        <dbReference type="ARBA" id="ARBA00022692"/>
    </source>
</evidence>
<feature type="domain" description="MacB-like periplasmic core" evidence="8">
    <location>
        <begin position="21"/>
        <end position="259"/>
    </location>
</feature>
<dbReference type="EMBL" id="RBCJ01000003">
    <property type="protein sequence ID" value="RKN79410.1"/>
    <property type="molecule type" value="Genomic_DNA"/>
</dbReference>
<dbReference type="Proteomes" id="UP000276603">
    <property type="component" value="Unassembled WGS sequence"/>
</dbReference>
<proteinExistence type="predicted"/>
<gene>
    <name evidence="9" type="ORF">D7Z94_13940</name>
</gene>
<feature type="domain" description="ABC3 transporter permease C-terminal" evidence="7">
    <location>
        <begin position="307"/>
        <end position="422"/>
    </location>
</feature>
<dbReference type="RefSeq" id="WP_120712224.1">
    <property type="nucleotide sequence ID" value="NZ_RBCJ01000003.1"/>
</dbReference>
<dbReference type="InterPro" id="IPR003838">
    <property type="entry name" value="ABC3_permease_C"/>
</dbReference>
<feature type="transmembrane region" description="Helical" evidence="6">
    <location>
        <begin position="301"/>
        <end position="325"/>
    </location>
</feature>
<feature type="transmembrane region" description="Helical" evidence="6">
    <location>
        <begin position="740"/>
        <end position="760"/>
    </location>
</feature>